<dbReference type="InterPro" id="IPR017171">
    <property type="entry name" value="Sig_transdc_His_kinase_MctS"/>
</dbReference>
<dbReference type="SMART" id="SM00387">
    <property type="entry name" value="HATPase_c"/>
    <property type="match status" value="1"/>
</dbReference>
<comment type="caution">
    <text evidence="17">The sequence shown here is derived from an EMBL/GenBank/DDBJ whole genome shotgun (WGS) entry which is preliminary data.</text>
</comment>
<comment type="subcellular location">
    <subcellularLocation>
        <location evidence="2">Cell membrane</location>
        <topology evidence="2">Multi-pass membrane protein</topology>
    </subcellularLocation>
</comment>
<dbReference type="PANTHER" id="PTHR24421">
    <property type="entry name" value="NITRATE/NITRITE SENSOR PROTEIN NARX-RELATED"/>
    <property type="match status" value="1"/>
</dbReference>
<dbReference type="Proteomes" id="UP000588051">
    <property type="component" value="Unassembled WGS sequence"/>
</dbReference>
<keyword evidence="11 14" id="KW-1133">Transmembrane helix</keyword>
<dbReference type="Pfam" id="PF02518">
    <property type="entry name" value="HATPase_c"/>
    <property type="match status" value="1"/>
</dbReference>
<dbReference type="Pfam" id="PF17200">
    <property type="entry name" value="sCache_2"/>
    <property type="match status" value="1"/>
</dbReference>
<keyword evidence="10" id="KW-0067">ATP-binding</keyword>
<evidence type="ECO:0000256" key="14">
    <source>
        <dbReference type="SAM" id="Phobius"/>
    </source>
</evidence>
<comment type="catalytic activity">
    <reaction evidence="1">
        <text>ATP + protein L-histidine = ADP + protein N-phospho-L-histidine.</text>
        <dbReference type="EC" id="2.7.13.3"/>
    </reaction>
</comment>
<gene>
    <name evidence="17" type="ORF">HV832_04740</name>
</gene>
<dbReference type="InterPro" id="IPR011712">
    <property type="entry name" value="Sig_transdc_His_kin_sub3_dim/P"/>
</dbReference>
<feature type="domain" description="Single Cache" evidence="16">
    <location>
        <begin position="42"/>
        <end position="132"/>
    </location>
</feature>
<evidence type="ECO:0000256" key="4">
    <source>
        <dbReference type="ARBA" id="ARBA00022475"/>
    </source>
</evidence>
<protein>
    <recommendedName>
        <fullName evidence="3">histidine kinase</fullName>
        <ecNumber evidence="3">2.7.13.3</ecNumber>
    </recommendedName>
</protein>
<evidence type="ECO:0000313" key="17">
    <source>
        <dbReference type="EMBL" id="NVO77132.1"/>
    </source>
</evidence>
<dbReference type="PIRSF" id="PIRSF037314">
    <property type="entry name" value="STHK_MctS"/>
    <property type="match status" value="1"/>
</dbReference>
<keyword evidence="6" id="KW-0808">Transferase</keyword>
<evidence type="ECO:0000256" key="2">
    <source>
        <dbReference type="ARBA" id="ARBA00004651"/>
    </source>
</evidence>
<evidence type="ECO:0000256" key="9">
    <source>
        <dbReference type="ARBA" id="ARBA00022777"/>
    </source>
</evidence>
<evidence type="ECO:0000259" key="16">
    <source>
        <dbReference type="SMART" id="SM01049"/>
    </source>
</evidence>
<keyword evidence="5" id="KW-0597">Phosphoprotein</keyword>
<evidence type="ECO:0000256" key="10">
    <source>
        <dbReference type="ARBA" id="ARBA00022840"/>
    </source>
</evidence>
<reference evidence="17 18" key="1">
    <citation type="submission" date="2020-06" db="EMBL/GenBank/DDBJ databases">
        <authorList>
            <person name="Qiu C."/>
            <person name="Liu Z."/>
        </authorList>
    </citation>
    <scope>NUCLEOTIDE SEQUENCE [LARGE SCALE GENOMIC DNA]</scope>
    <source>
        <strain evidence="17 18">EM 1</strain>
    </source>
</reference>
<keyword evidence="7 14" id="KW-0812">Transmembrane</keyword>
<evidence type="ECO:0000256" key="7">
    <source>
        <dbReference type="ARBA" id="ARBA00022692"/>
    </source>
</evidence>
<dbReference type="Pfam" id="PF07730">
    <property type="entry name" value="HisKA_3"/>
    <property type="match status" value="1"/>
</dbReference>
<proteinExistence type="predicted"/>
<keyword evidence="18" id="KW-1185">Reference proteome</keyword>
<dbReference type="GO" id="GO:0005886">
    <property type="term" value="C:plasma membrane"/>
    <property type="evidence" value="ECO:0007669"/>
    <property type="project" value="UniProtKB-SubCell"/>
</dbReference>
<evidence type="ECO:0000256" key="12">
    <source>
        <dbReference type="ARBA" id="ARBA00023012"/>
    </source>
</evidence>
<evidence type="ECO:0000256" key="5">
    <source>
        <dbReference type="ARBA" id="ARBA00022553"/>
    </source>
</evidence>
<evidence type="ECO:0000256" key="6">
    <source>
        <dbReference type="ARBA" id="ARBA00022679"/>
    </source>
</evidence>
<dbReference type="SUPFAM" id="SSF55874">
    <property type="entry name" value="ATPase domain of HSP90 chaperone/DNA topoisomerase II/histidine kinase"/>
    <property type="match status" value="1"/>
</dbReference>
<sequence>MKLRYKFILLAIIPLLLSFAGIASAVFYQATILAQQQRNTIEQAYIASKETELKHYVTLGKSAILHLYKKSGNSPQDQEEAKKILSTLDFGDDGYFYVYDMQGKNLMHPRQPDLVGKNLWNLSDPKGNLTIQNLINTAKNGGGAVRYLWEKPSSGQIAPKLGYVIPLNKWGWMLGTGIYLDDVDTALAKIDVQVEKNIHSTLFWMAGIALICALLTALSGLVLNISESRLAEAKLKVLARSVVRSQEDERARLSRDLHDGLSQLLVSIKLQIESGLAKLGTTLPVVSPARNSFDRATKQLNEALSEVRRISHDLRPAMLDDLGVVAAFEHLAGEFQNASELPVSFNAAGNFSRLSEISNTVLFRVAQEALTNIHKHAQKVSHVNMQLIETARDITLIIEDNGTGFDIQGIANHPKRGIGLSNMRERLATAGGHLDIHSDMSGTRVIATIPNGEL</sequence>
<dbReference type="GO" id="GO:0000155">
    <property type="term" value="F:phosphorelay sensor kinase activity"/>
    <property type="evidence" value="ECO:0007669"/>
    <property type="project" value="InterPro"/>
</dbReference>
<dbReference type="AlphaFoldDB" id="A0A850Q9Y2"/>
<dbReference type="PANTHER" id="PTHR24421:SF10">
    <property type="entry name" value="NITRATE_NITRITE SENSOR PROTEIN NARQ"/>
    <property type="match status" value="1"/>
</dbReference>
<keyword evidence="8" id="KW-0547">Nucleotide-binding</keyword>
<organism evidence="17 18">
    <name type="scientific">Undibacterium oligocarboniphilum</name>
    <dbReference type="NCBI Taxonomy" id="666702"/>
    <lineage>
        <taxon>Bacteria</taxon>
        <taxon>Pseudomonadati</taxon>
        <taxon>Pseudomonadota</taxon>
        <taxon>Betaproteobacteria</taxon>
        <taxon>Burkholderiales</taxon>
        <taxon>Oxalobacteraceae</taxon>
        <taxon>Undibacterium</taxon>
    </lineage>
</organism>
<dbReference type="CDD" id="cd16917">
    <property type="entry name" value="HATPase_UhpB-NarQ-NarX-like"/>
    <property type="match status" value="1"/>
</dbReference>
<keyword evidence="12" id="KW-0902">Two-component regulatory system</keyword>
<dbReference type="InterPro" id="IPR033480">
    <property type="entry name" value="sCache_2"/>
</dbReference>
<evidence type="ECO:0000256" key="13">
    <source>
        <dbReference type="ARBA" id="ARBA00023136"/>
    </source>
</evidence>
<dbReference type="RefSeq" id="WP_176802391.1">
    <property type="nucleotide sequence ID" value="NZ_JABXYJ010000002.1"/>
</dbReference>
<dbReference type="Gene3D" id="3.30.450.20">
    <property type="entry name" value="PAS domain"/>
    <property type="match status" value="1"/>
</dbReference>
<dbReference type="Gene3D" id="1.20.5.1930">
    <property type="match status" value="1"/>
</dbReference>
<feature type="domain" description="Histidine kinase/HSP90-like ATPase" evidence="15">
    <location>
        <begin position="357"/>
        <end position="453"/>
    </location>
</feature>
<evidence type="ECO:0000256" key="1">
    <source>
        <dbReference type="ARBA" id="ARBA00000085"/>
    </source>
</evidence>
<dbReference type="InterPro" id="IPR050482">
    <property type="entry name" value="Sensor_HK_TwoCompSys"/>
</dbReference>
<dbReference type="Gene3D" id="3.30.565.10">
    <property type="entry name" value="Histidine kinase-like ATPase, C-terminal domain"/>
    <property type="match status" value="1"/>
</dbReference>
<dbReference type="EMBL" id="JABXYJ010000002">
    <property type="protein sequence ID" value="NVO77132.1"/>
    <property type="molecule type" value="Genomic_DNA"/>
</dbReference>
<evidence type="ECO:0000256" key="8">
    <source>
        <dbReference type="ARBA" id="ARBA00022741"/>
    </source>
</evidence>
<evidence type="ECO:0000256" key="11">
    <source>
        <dbReference type="ARBA" id="ARBA00022989"/>
    </source>
</evidence>
<evidence type="ECO:0000313" key="18">
    <source>
        <dbReference type="Proteomes" id="UP000588051"/>
    </source>
</evidence>
<dbReference type="EC" id="2.7.13.3" evidence="3"/>
<name>A0A850Q9Y2_9BURK</name>
<evidence type="ECO:0000256" key="3">
    <source>
        <dbReference type="ARBA" id="ARBA00012438"/>
    </source>
</evidence>
<evidence type="ECO:0000259" key="15">
    <source>
        <dbReference type="SMART" id="SM00387"/>
    </source>
</evidence>
<feature type="transmembrane region" description="Helical" evidence="14">
    <location>
        <begin position="202"/>
        <end position="226"/>
    </location>
</feature>
<accession>A0A850Q9Y2</accession>
<keyword evidence="9" id="KW-0418">Kinase</keyword>
<dbReference type="SMART" id="SM01049">
    <property type="entry name" value="Cache_2"/>
    <property type="match status" value="1"/>
</dbReference>
<dbReference type="InterPro" id="IPR036890">
    <property type="entry name" value="HATPase_C_sf"/>
</dbReference>
<dbReference type="GO" id="GO:0046983">
    <property type="term" value="F:protein dimerization activity"/>
    <property type="evidence" value="ECO:0007669"/>
    <property type="project" value="InterPro"/>
</dbReference>
<dbReference type="InterPro" id="IPR003594">
    <property type="entry name" value="HATPase_dom"/>
</dbReference>
<keyword evidence="13 14" id="KW-0472">Membrane</keyword>
<keyword evidence="4" id="KW-1003">Cell membrane</keyword>
<dbReference type="GO" id="GO:0005524">
    <property type="term" value="F:ATP binding"/>
    <property type="evidence" value="ECO:0007669"/>
    <property type="project" value="UniProtKB-KW"/>
</dbReference>